<dbReference type="InterPro" id="IPR011990">
    <property type="entry name" value="TPR-like_helical_dom_sf"/>
</dbReference>
<evidence type="ECO:0000313" key="3">
    <source>
        <dbReference type="EMBL" id="QFZ24513.1"/>
    </source>
</evidence>
<feature type="compositionally biased region" description="Pro residues" evidence="2">
    <location>
        <begin position="417"/>
        <end position="433"/>
    </location>
</feature>
<dbReference type="PANTHER" id="PTHR47691">
    <property type="entry name" value="REGULATOR-RELATED"/>
    <property type="match status" value="1"/>
</dbReference>
<dbReference type="PANTHER" id="PTHR47691:SF3">
    <property type="entry name" value="HTH-TYPE TRANSCRIPTIONAL REGULATOR RV0890C-RELATED"/>
    <property type="match status" value="1"/>
</dbReference>
<evidence type="ECO:0000256" key="2">
    <source>
        <dbReference type="SAM" id="MobiDB-lite"/>
    </source>
</evidence>
<protein>
    <submittedName>
        <fullName evidence="3">Tetratricopeptide repeat protein</fullName>
    </submittedName>
</protein>
<name>A0A5Q0HF87_SACSY</name>
<dbReference type="EMBL" id="CP034550">
    <property type="protein sequence ID" value="QFZ24513.1"/>
    <property type="molecule type" value="Genomic_DNA"/>
</dbReference>
<dbReference type="OrthoDB" id="3275754at2"/>
<dbReference type="Pfam" id="PF13424">
    <property type="entry name" value="TPR_12"/>
    <property type="match status" value="1"/>
</dbReference>
<proteinExistence type="predicted"/>
<gene>
    <name evidence="3" type="ORF">EKG83_26490</name>
</gene>
<dbReference type="GO" id="GO:0043531">
    <property type="term" value="F:ADP binding"/>
    <property type="evidence" value="ECO:0007669"/>
    <property type="project" value="InterPro"/>
</dbReference>
<dbReference type="SUPFAM" id="SSF48452">
    <property type="entry name" value="TPR-like"/>
    <property type="match status" value="1"/>
</dbReference>
<dbReference type="InterPro" id="IPR019734">
    <property type="entry name" value="TPR_rpt"/>
</dbReference>
<dbReference type="SUPFAM" id="SSF52540">
    <property type="entry name" value="P-loop containing nucleoside triphosphate hydrolases"/>
    <property type="match status" value="1"/>
</dbReference>
<sequence length="727" mass="78362">MPGTADVVLQAGVVHGDVSLGADPLPPWSVVPRQLPAGPGLFAGRAEQLRTLDCALTAAASHDPGTATPDSDSDVASAASAMGATVLVSAIGGAGGIGKTWLALAWAHLRLERFPDGQLFVDLHGFSSAGEPVEPAVAVRGFLDALGVNPDRIPTDLDAQAALYRSLVADKRMLVVLDNAATSEQVVPLLPGSPTCTVLVTGRHRLASLIDRHGARHLSLGVLDRDEARALLTARLPDRVAADSDAVDELVSLCGGHPLALAITARTADARPAVPLAEVAAELRELGLEVLDHDTDAAASLPTVLSWSLRYLTDQHRTLFALLGIAPGPDTTTAATAALADLSLTPARRALTALEDASLLERRAGGRYAMHDLVRAYAATTAQGLPEHVRKAALVRVGDFHLHTAFTADRLLDPHSPSLPPAPPAPGVRPHPLPDPASAMVWLEAEYATLLATQRTAATLGRHQVVLHMAWALKTFHLRRGHLRDALAVWRAALDAAVHLPDPTALGRAHRTLGRVYAALFLHKDAIRHMDRALDLATRHHDHTEQAHTHRALAHAWKQKGRDRLALDHARNALDLYRTLDQPTWEADALNLVGWFTARLGDVTAARDHCHTALALFRHHHRPEGEATALDSLAFIAHRTGDHHQALDYYHQALVLHRRHANIQEVANTLDGTGHPLAALGHHDHAREVWREALQLYQDQGRDEEAARVQQELDNLDHTRCPATDSR</sequence>
<dbReference type="PROSITE" id="PS50005">
    <property type="entry name" value="TPR"/>
    <property type="match status" value="1"/>
</dbReference>
<feature type="compositionally biased region" description="Basic and acidic residues" evidence="2">
    <location>
        <begin position="715"/>
        <end position="727"/>
    </location>
</feature>
<dbReference type="PRINTS" id="PR00364">
    <property type="entry name" value="DISEASERSIST"/>
</dbReference>
<dbReference type="Gene3D" id="3.40.50.300">
    <property type="entry name" value="P-loop containing nucleotide triphosphate hydrolases"/>
    <property type="match status" value="1"/>
</dbReference>
<organism evidence="3 4">
    <name type="scientific">Saccharothrix syringae</name>
    <name type="common">Nocardiopsis syringae</name>
    <dbReference type="NCBI Taxonomy" id="103733"/>
    <lineage>
        <taxon>Bacteria</taxon>
        <taxon>Bacillati</taxon>
        <taxon>Actinomycetota</taxon>
        <taxon>Actinomycetes</taxon>
        <taxon>Pseudonocardiales</taxon>
        <taxon>Pseudonocardiaceae</taxon>
        <taxon>Saccharothrix</taxon>
    </lineage>
</organism>
<dbReference type="AlphaFoldDB" id="A0A5Q0HF87"/>
<dbReference type="InterPro" id="IPR027417">
    <property type="entry name" value="P-loop_NTPase"/>
</dbReference>
<dbReference type="Proteomes" id="UP000325787">
    <property type="component" value="Chromosome"/>
</dbReference>
<feature type="region of interest" description="Disordered" evidence="2">
    <location>
        <begin position="701"/>
        <end position="727"/>
    </location>
</feature>
<keyword evidence="4" id="KW-1185">Reference proteome</keyword>
<reference evidence="4" key="1">
    <citation type="journal article" date="2021" name="Curr. Microbiol.">
        <title>Complete genome of nocamycin-producing strain Saccharothrix syringae NRRL B-16468 reveals the biosynthetic potential for secondary metabolites.</title>
        <authorList>
            <person name="Mo X."/>
            <person name="Yang S."/>
        </authorList>
    </citation>
    <scope>NUCLEOTIDE SEQUENCE [LARGE SCALE GENOMIC DNA]</scope>
    <source>
        <strain evidence="4">ATCC 51364 / DSM 43886 / JCM 6844 / KCTC 9398 / NBRC 14523 / NRRL B-16468 / INA 2240</strain>
    </source>
</reference>
<dbReference type="Gene3D" id="1.25.40.10">
    <property type="entry name" value="Tetratricopeptide repeat domain"/>
    <property type="match status" value="1"/>
</dbReference>
<feature type="repeat" description="TPR" evidence="1">
    <location>
        <begin position="627"/>
        <end position="660"/>
    </location>
</feature>
<accession>A0A5Q0HF87</accession>
<evidence type="ECO:0000313" key="4">
    <source>
        <dbReference type="Proteomes" id="UP000325787"/>
    </source>
</evidence>
<keyword evidence="1" id="KW-0802">TPR repeat</keyword>
<feature type="region of interest" description="Disordered" evidence="2">
    <location>
        <begin position="413"/>
        <end position="433"/>
    </location>
</feature>
<dbReference type="SMART" id="SM00028">
    <property type="entry name" value="TPR"/>
    <property type="match status" value="5"/>
</dbReference>
<dbReference type="KEGG" id="ssyi:EKG83_26490"/>
<evidence type="ECO:0000256" key="1">
    <source>
        <dbReference type="PROSITE-ProRule" id="PRU00339"/>
    </source>
</evidence>